<dbReference type="AlphaFoldDB" id="X1QI25"/>
<evidence type="ECO:0008006" key="2">
    <source>
        <dbReference type="Google" id="ProtNLM"/>
    </source>
</evidence>
<sequence>MNDILSDFEYVVTSILGVYLNTIGGFHLCLKEIISHQENQLEQLRETHPECASIEFLDSTPGQYCEGNPNIPGAKVLFECTLGEYKKRNSPGGLNHRVIGNMCIIVIYQYWEDYFRIEVARNLGKEKDDISSDIMGDLRLLRHSIIHHESVAIKEVENCKLLRWFKEGDEIFIDEDKFKDIISHIKVFIETLRQG</sequence>
<dbReference type="EMBL" id="BARW01000690">
    <property type="protein sequence ID" value="GAI67898.1"/>
    <property type="molecule type" value="Genomic_DNA"/>
</dbReference>
<evidence type="ECO:0000313" key="1">
    <source>
        <dbReference type="EMBL" id="GAI67898.1"/>
    </source>
</evidence>
<organism evidence="1">
    <name type="scientific">marine sediment metagenome</name>
    <dbReference type="NCBI Taxonomy" id="412755"/>
    <lineage>
        <taxon>unclassified sequences</taxon>
        <taxon>metagenomes</taxon>
        <taxon>ecological metagenomes</taxon>
    </lineage>
</organism>
<comment type="caution">
    <text evidence="1">The sequence shown here is derived from an EMBL/GenBank/DDBJ whole genome shotgun (WGS) entry which is preliminary data.</text>
</comment>
<proteinExistence type="predicted"/>
<reference evidence="1" key="1">
    <citation type="journal article" date="2014" name="Front. Microbiol.">
        <title>High frequency of phylogenetically diverse reductive dehalogenase-homologous genes in deep subseafloor sedimentary metagenomes.</title>
        <authorList>
            <person name="Kawai M."/>
            <person name="Futagami T."/>
            <person name="Toyoda A."/>
            <person name="Takaki Y."/>
            <person name="Nishi S."/>
            <person name="Hori S."/>
            <person name="Arai W."/>
            <person name="Tsubouchi T."/>
            <person name="Morono Y."/>
            <person name="Uchiyama I."/>
            <person name="Ito T."/>
            <person name="Fujiyama A."/>
            <person name="Inagaki F."/>
            <person name="Takami H."/>
        </authorList>
    </citation>
    <scope>NUCLEOTIDE SEQUENCE</scope>
    <source>
        <strain evidence="1">Expedition CK06-06</strain>
    </source>
</reference>
<gene>
    <name evidence="1" type="ORF">S12H4_02695</name>
</gene>
<accession>X1QI25</accession>
<name>X1QI25_9ZZZZ</name>
<protein>
    <recommendedName>
        <fullName evidence="2">RiboL-PSP-HEPN domain-containing protein</fullName>
    </recommendedName>
</protein>